<feature type="transmembrane region" description="Helical" evidence="13">
    <location>
        <begin position="20"/>
        <end position="43"/>
    </location>
</feature>
<evidence type="ECO:0000256" key="5">
    <source>
        <dbReference type="ARBA" id="ARBA00022679"/>
    </source>
</evidence>
<dbReference type="Gene3D" id="1.10.287.130">
    <property type="match status" value="1"/>
</dbReference>
<evidence type="ECO:0000313" key="17">
    <source>
        <dbReference type="EMBL" id="MDD0838284.1"/>
    </source>
</evidence>
<dbReference type="NCBIfam" id="TIGR00229">
    <property type="entry name" value="sensory_box"/>
    <property type="match status" value="2"/>
</dbReference>
<dbReference type="SMART" id="SM00388">
    <property type="entry name" value="HisKA"/>
    <property type="match status" value="1"/>
</dbReference>
<feature type="transmembrane region" description="Helical" evidence="13">
    <location>
        <begin position="163"/>
        <end position="183"/>
    </location>
</feature>
<keyword evidence="5" id="KW-0808">Transferase</keyword>
<dbReference type="EC" id="2.7.13.3" evidence="3"/>
<dbReference type="Pfam" id="PF02518">
    <property type="entry name" value="HATPase_c"/>
    <property type="match status" value="1"/>
</dbReference>
<dbReference type="GO" id="GO:0005524">
    <property type="term" value="F:ATP binding"/>
    <property type="evidence" value="ECO:0007669"/>
    <property type="project" value="UniProtKB-KW"/>
</dbReference>
<dbReference type="RefSeq" id="WP_273950001.1">
    <property type="nucleotide sequence ID" value="NZ_JAQSIP010000003.1"/>
</dbReference>
<evidence type="ECO:0000259" key="15">
    <source>
        <dbReference type="PROSITE" id="PS50112"/>
    </source>
</evidence>
<feature type="domain" description="PAS" evidence="15">
    <location>
        <begin position="236"/>
        <end position="281"/>
    </location>
</feature>
<keyword evidence="10 13" id="KW-1133">Transmembrane helix</keyword>
<evidence type="ECO:0000259" key="14">
    <source>
        <dbReference type="PROSITE" id="PS50109"/>
    </source>
</evidence>
<dbReference type="InterPro" id="IPR050351">
    <property type="entry name" value="BphY/WalK/GraS-like"/>
</dbReference>
<dbReference type="InterPro" id="IPR005467">
    <property type="entry name" value="His_kinase_dom"/>
</dbReference>
<dbReference type="Gene3D" id="3.30.450.20">
    <property type="entry name" value="PAS domain"/>
    <property type="match status" value="2"/>
</dbReference>
<evidence type="ECO:0000256" key="1">
    <source>
        <dbReference type="ARBA" id="ARBA00000085"/>
    </source>
</evidence>
<keyword evidence="18" id="KW-1185">Reference proteome</keyword>
<dbReference type="InterPro" id="IPR036890">
    <property type="entry name" value="HATPase_C_sf"/>
</dbReference>
<evidence type="ECO:0000313" key="18">
    <source>
        <dbReference type="Proteomes" id="UP001528673"/>
    </source>
</evidence>
<dbReference type="CDD" id="cd00130">
    <property type="entry name" value="PAS"/>
    <property type="match status" value="2"/>
</dbReference>
<sequence>MILSRLLERVLPGSLVGRVFALYTVTLLGFVLAGIGLFCYYQLSVVLEDEQLRGDALGSIISPIISDSVVIGDYDTVRQALSRTVEHSVLKSASFIDRNGGVVKSLGTPSGSSQPPNWLIDLVNGRLYDVNLPINVGGQDYGVLRLNFDSRDIAARLWTQIRLALLLGALAIGGGLMLILFPLRRWLGGLNRVQAFEQAMESGAVSTDLLVADQAPVEFRQTFEVLGRAAANLQSQRHQAAVTLGAIADAVLTLDASGQVILANPAACELLGLPPEQLQGQAASKLMPQVIPVTTTLQPWRGRRRTVRNSQGQELVIDSTLSAILSPEGETVGYVLACRDMSEQHELDMRLRAELKSRASALISMRKVLEEFTQDLATPAPNASDDLEAISGMISTLVHRLQSRGEQLRAIFELSPDGFVSFDAERRANYVSPAFTQLTGLTVAQLIGQTDTQVEHLLHQQANSAVRWRSFESILRDLPSDGAADAPRRTIIELARPARRILQLGLRESQSNVISQVLSLRDVTHETEVDQMKSEFLSTAAHELRTPMTSIYGFAELLQFPGIKPEQREDLVKTIHRQSELMIAIINELLDLARIEARRGKDFEIETLDLVHLAESLLHDFNPPQQRPHPDFDRGRGMALVQVDRKKMAQAIGNVLSNAYKYSPQGGAVNVRIVNDLRDGQPIVGFEIRDHGIGMTPAQLARVSERFYRADASGTIPGTGLGMSIVKEIMELQGGQMHLESEHGQGTVVTLWLPEVTPSQSHSGWQNLT</sequence>
<dbReference type="InterPro" id="IPR003594">
    <property type="entry name" value="HATPase_dom"/>
</dbReference>
<dbReference type="InterPro" id="IPR000700">
    <property type="entry name" value="PAS-assoc_C"/>
</dbReference>
<keyword evidence="11" id="KW-0902">Two-component regulatory system</keyword>
<proteinExistence type="predicted"/>
<evidence type="ECO:0000259" key="16">
    <source>
        <dbReference type="PROSITE" id="PS50113"/>
    </source>
</evidence>
<dbReference type="InterPro" id="IPR000014">
    <property type="entry name" value="PAS"/>
</dbReference>
<protein>
    <recommendedName>
        <fullName evidence="3">histidine kinase</fullName>
        <ecNumber evidence="3">2.7.13.3</ecNumber>
    </recommendedName>
</protein>
<evidence type="ECO:0000256" key="6">
    <source>
        <dbReference type="ARBA" id="ARBA00022692"/>
    </source>
</evidence>
<dbReference type="Pfam" id="PF00512">
    <property type="entry name" value="HisKA"/>
    <property type="match status" value="1"/>
</dbReference>
<comment type="catalytic activity">
    <reaction evidence="1">
        <text>ATP + protein L-histidine = ADP + protein N-phospho-L-histidine.</text>
        <dbReference type="EC" id="2.7.13.3"/>
    </reaction>
</comment>
<feature type="domain" description="PAS" evidence="15">
    <location>
        <begin position="404"/>
        <end position="478"/>
    </location>
</feature>
<dbReference type="InterPro" id="IPR013767">
    <property type="entry name" value="PAS_fold"/>
</dbReference>
<evidence type="ECO:0000256" key="11">
    <source>
        <dbReference type="ARBA" id="ARBA00023012"/>
    </source>
</evidence>
<dbReference type="Pfam" id="PF00989">
    <property type="entry name" value="PAS"/>
    <property type="match status" value="2"/>
</dbReference>
<reference evidence="17 18" key="1">
    <citation type="submission" date="2023-02" db="EMBL/GenBank/DDBJ databases">
        <title>Bacterial whole genomic sequence of Curvibacter sp. HBC61.</title>
        <authorList>
            <person name="Le V."/>
            <person name="Ko S.-R."/>
            <person name="Ahn C.-Y."/>
            <person name="Oh H.-M."/>
        </authorList>
    </citation>
    <scope>NUCLEOTIDE SEQUENCE [LARGE SCALE GENOMIC DNA]</scope>
    <source>
        <strain evidence="17 18">HBC61</strain>
    </source>
</reference>
<evidence type="ECO:0000256" key="9">
    <source>
        <dbReference type="ARBA" id="ARBA00022840"/>
    </source>
</evidence>
<dbReference type="EMBL" id="JAQSIP010000003">
    <property type="protein sequence ID" value="MDD0838284.1"/>
    <property type="molecule type" value="Genomic_DNA"/>
</dbReference>
<evidence type="ECO:0000256" key="4">
    <source>
        <dbReference type="ARBA" id="ARBA00022553"/>
    </source>
</evidence>
<gene>
    <name evidence="17" type="ORF">PSQ40_06850</name>
</gene>
<dbReference type="SUPFAM" id="SSF55874">
    <property type="entry name" value="ATPase domain of HSP90 chaperone/DNA topoisomerase II/histidine kinase"/>
    <property type="match status" value="1"/>
</dbReference>
<comment type="caution">
    <text evidence="17">The sequence shown here is derived from an EMBL/GenBank/DDBJ whole genome shotgun (WGS) entry which is preliminary data.</text>
</comment>
<dbReference type="SMART" id="SM00387">
    <property type="entry name" value="HATPase_c"/>
    <property type="match status" value="1"/>
</dbReference>
<dbReference type="PANTHER" id="PTHR42878:SF7">
    <property type="entry name" value="SENSOR HISTIDINE KINASE GLRK"/>
    <property type="match status" value="1"/>
</dbReference>
<feature type="domain" description="Histidine kinase" evidence="14">
    <location>
        <begin position="539"/>
        <end position="757"/>
    </location>
</feature>
<dbReference type="PRINTS" id="PR00344">
    <property type="entry name" value="BCTRLSENSOR"/>
</dbReference>
<keyword evidence="8" id="KW-0418">Kinase</keyword>
<keyword evidence="4" id="KW-0597">Phosphoprotein</keyword>
<dbReference type="CDD" id="cd00075">
    <property type="entry name" value="HATPase"/>
    <property type="match status" value="1"/>
</dbReference>
<dbReference type="Gene3D" id="3.30.565.10">
    <property type="entry name" value="Histidine kinase-like ATPase, C-terminal domain"/>
    <property type="match status" value="1"/>
</dbReference>
<dbReference type="PROSITE" id="PS50109">
    <property type="entry name" value="HIS_KIN"/>
    <property type="match status" value="1"/>
</dbReference>
<dbReference type="SMART" id="SM00091">
    <property type="entry name" value="PAS"/>
    <property type="match status" value="2"/>
</dbReference>
<evidence type="ECO:0000256" key="7">
    <source>
        <dbReference type="ARBA" id="ARBA00022741"/>
    </source>
</evidence>
<dbReference type="PANTHER" id="PTHR42878">
    <property type="entry name" value="TWO-COMPONENT HISTIDINE KINASE"/>
    <property type="match status" value="1"/>
</dbReference>
<dbReference type="SUPFAM" id="SSF55785">
    <property type="entry name" value="PYP-like sensor domain (PAS domain)"/>
    <property type="match status" value="2"/>
</dbReference>
<dbReference type="Proteomes" id="UP001528673">
    <property type="component" value="Unassembled WGS sequence"/>
</dbReference>
<evidence type="ECO:0000256" key="8">
    <source>
        <dbReference type="ARBA" id="ARBA00022777"/>
    </source>
</evidence>
<evidence type="ECO:0000256" key="3">
    <source>
        <dbReference type="ARBA" id="ARBA00012438"/>
    </source>
</evidence>
<dbReference type="InterPro" id="IPR004358">
    <property type="entry name" value="Sig_transdc_His_kin-like_C"/>
</dbReference>
<comment type="subcellular location">
    <subcellularLocation>
        <location evidence="2">Membrane</location>
        <topology evidence="2">Multi-pass membrane protein</topology>
    </subcellularLocation>
</comment>
<keyword evidence="9 17" id="KW-0067">ATP-binding</keyword>
<evidence type="ECO:0000256" key="12">
    <source>
        <dbReference type="ARBA" id="ARBA00023136"/>
    </source>
</evidence>
<evidence type="ECO:0000256" key="13">
    <source>
        <dbReference type="SAM" id="Phobius"/>
    </source>
</evidence>
<keyword evidence="7" id="KW-0547">Nucleotide-binding</keyword>
<organism evidence="17 18">
    <name type="scientific">Curvibacter cyanobacteriorum</name>
    <dbReference type="NCBI Taxonomy" id="3026422"/>
    <lineage>
        <taxon>Bacteria</taxon>
        <taxon>Pseudomonadati</taxon>
        <taxon>Pseudomonadota</taxon>
        <taxon>Betaproteobacteria</taxon>
        <taxon>Burkholderiales</taxon>
        <taxon>Comamonadaceae</taxon>
        <taxon>Curvibacter</taxon>
    </lineage>
</organism>
<keyword evidence="12 13" id="KW-0472">Membrane</keyword>
<evidence type="ECO:0000256" key="2">
    <source>
        <dbReference type="ARBA" id="ARBA00004141"/>
    </source>
</evidence>
<dbReference type="InterPro" id="IPR035965">
    <property type="entry name" value="PAS-like_dom_sf"/>
</dbReference>
<dbReference type="CDD" id="cd00082">
    <property type="entry name" value="HisKA"/>
    <property type="match status" value="1"/>
</dbReference>
<dbReference type="SUPFAM" id="SSF47384">
    <property type="entry name" value="Homodimeric domain of signal transducing histidine kinase"/>
    <property type="match status" value="1"/>
</dbReference>
<dbReference type="PROSITE" id="PS50113">
    <property type="entry name" value="PAC"/>
    <property type="match status" value="1"/>
</dbReference>
<dbReference type="InterPro" id="IPR003661">
    <property type="entry name" value="HisK_dim/P_dom"/>
</dbReference>
<keyword evidence="6 13" id="KW-0812">Transmembrane</keyword>
<accession>A0ABT5MY60</accession>
<dbReference type="InterPro" id="IPR036097">
    <property type="entry name" value="HisK_dim/P_sf"/>
</dbReference>
<feature type="domain" description="PAC" evidence="16">
    <location>
        <begin position="301"/>
        <end position="353"/>
    </location>
</feature>
<evidence type="ECO:0000256" key="10">
    <source>
        <dbReference type="ARBA" id="ARBA00022989"/>
    </source>
</evidence>
<name>A0ABT5MY60_9BURK</name>
<dbReference type="PROSITE" id="PS50112">
    <property type="entry name" value="PAS"/>
    <property type="match status" value="2"/>
</dbReference>